<evidence type="ECO:0000256" key="4">
    <source>
        <dbReference type="PROSITE-ProRule" id="PRU00134"/>
    </source>
</evidence>
<dbReference type="GO" id="GO:0008270">
    <property type="term" value="F:zinc ion binding"/>
    <property type="evidence" value="ECO:0007669"/>
    <property type="project" value="UniProtKB-KW"/>
</dbReference>
<accession>A0AAW0CWP0</accession>
<organism evidence="6 7">
    <name type="scientific">Favolaschia claudopus</name>
    <dbReference type="NCBI Taxonomy" id="2862362"/>
    <lineage>
        <taxon>Eukaryota</taxon>
        <taxon>Fungi</taxon>
        <taxon>Dikarya</taxon>
        <taxon>Basidiomycota</taxon>
        <taxon>Agaricomycotina</taxon>
        <taxon>Agaricomycetes</taxon>
        <taxon>Agaricomycetidae</taxon>
        <taxon>Agaricales</taxon>
        <taxon>Marasmiineae</taxon>
        <taxon>Mycenaceae</taxon>
        <taxon>Favolaschia</taxon>
    </lineage>
</organism>
<evidence type="ECO:0000256" key="1">
    <source>
        <dbReference type="ARBA" id="ARBA00022723"/>
    </source>
</evidence>
<evidence type="ECO:0000256" key="3">
    <source>
        <dbReference type="ARBA" id="ARBA00022833"/>
    </source>
</evidence>
<protein>
    <submittedName>
        <fullName evidence="6">MYND-type domain-containing protein</fullName>
    </submittedName>
</protein>
<dbReference type="InterPro" id="IPR002893">
    <property type="entry name" value="Znf_MYND"/>
</dbReference>
<dbReference type="PROSITE" id="PS50865">
    <property type="entry name" value="ZF_MYND_2"/>
    <property type="match status" value="1"/>
</dbReference>
<dbReference type="EMBL" id="JAWWNJ010000013">
    <property type="protein sequence ID" value="KAK7042703.1"/>
    <property type="molecule type" value="Genomic_DNA"/>
</dbReference>
<proteinExistence type="predicted"/>
<gene>
    <name evidence="6" type="ORF">R3P38DRAFT_3260665</name>
</gene>
<keyword evidence="1" id="KW-0479">Metal-binding</keyword>
<evidence type="ECO:0000313" key="7">
    <source>
        <dbReference type="Proteomes" id="UP001362999"/>
    </source>
</evidence>
<comment type="caution">
    <text evidence="6">The sequence shown here is derived from an EMBL/GenBank/DDBJ whole genome shotgun (WGS) entry which is preliminary data.</text>
</comment>
<dbReference type="Pfam" id="PF01753">
    <property type="entry name" value="zf-MYND"/>
    <property type="match status" value="1"/>
</dbReference>
<dbReference type="Gene3D" id="6.10.140.2220">
    <property type="match status" value="1"/>
</dbReference>
<evidence type="ECO:0000313" key="6">
    <source>
        <dbReference type="EMBL" id="KAK7042703.1"/>
    </source>
</evidence>
<evidence type="ECO:0000259" key="5">
    <source>
        <dbReference type="PROSITE" id="PS50865"/>
    </source>
</evidence>
<evidence type="ECO:0000256" key="2">
    <source>
        <dbReference type="ARBA" id="ARBA00022771"/>
    </source>
</evidence>
<dbReference type="AlphaFoldDB" id="A0AAW0CWP0"/>
<dbReference type="SUPFAM" id="SSF144232">
    <property type="entry name" value="HIT/MYND zinc finger-like"/>
    <property type="match status" value="1"/>
</dbReference>
<sequence>MPPVPFPRELAQAISDPNFKRDLQAVIEIGKNIWPEVDAAARKKGDKGHLYARIAERCHLALMGVKMAASTGGSGLTKSGPAGPPQNPPVMHGMMYCLDLVEKIIRTDFRAGDMARLAKLPALLKRIRHLLRVYYDFVVGGRQHSDLIFCDWDSMLLVALMLHQAGLCFQLEPSRFRAAMAASNGELEKFFLDDELDIGLFRQTAFELERYVEADPESEDTDRMAAGDVEDAADDDLTAHVMSWLLGDVLVAFIMDENTGSSDSRRWAGKAMTRLVEWSTSKTIRTTLGDALTDAMRPIYWTPSLLVRFSHAGGLGALFGDWTNSTCRNMCEDILNDMPEAVWDNQTPASLAVVTRELQTKVNSEGSVIAKCPIFINAFLNMYRRYSLAPFHAAARLENFDSPVIFYYLSHRIKQDSLPMISSQDWLDLVTTYIDMPHSTERRYHWANMTVSARWDCLELYGCCAEACPEKRELRRLRERRVRGVREGAVEARLDRWGGKAKACKACGWVAYCSEACQRADWKKHKPECLMKRR</sequence>
<dbReference type="Proteomes" id="UP001362999">
    <property type="component" value="Unassembled WGS sequence"/>
</dbReference>
<name>A0AAW0CWP0_9AGAR</name>
<keyword evidence="7" id="KW-1185">Reference proteome</keyword>
<keyword evidence="3" id="KW-0862">Zinc</keyword>
<feature type="domain" description="MYND-type" evidence="5">
    <location>
        <begin position="496"/>
        <end position="529"/>
    </location>
</feature>
<reference evidence="6 7" key="1">
    <citation type="journal article" date="2024" name="J Genomics">
        <title>Draft genome sequencing and assembly of Favolaschia claudopus CIRM-BRFM 2984 isolated from oak limbs.</title>
        <authorList>
            <person name="Navarro D."/>
            <person name="Drula E."/>
            <person name="Chaduli D."/>
            <person name="Cazenave R."/>
            <person name="Ahrendt S."/>
            <person name="Wang J."/>
            <person name="Lipzen A."/>
            <person name="Daum C."/>
            <person name="Barry K."/>
            <person name="Grigoriev I.V."/>
            <person name="Favel A."/>
            <person name="Rosso M.N."/>
            <person name="Martin F."/>
        </authorList>
    </citation>
    <scope>NUCLEOTIDE SEQUENCE [LARGE SCALE GENOMIC DNA]</scope>
    <source>
        <strain evidence="6 7">CIRM-BRFM 2984</strain>
    </source>
</reference>
<keyword evidence="2 4" id="KW-0863">Zinc-finger</keyword>